<dbReference type="InterPro" id="IPR017938">
    <property type="entry name" value="Riboflavin_synthase-like_b-brl"/>
</dbReference>
<evidence type="ECO:0000313" key="1">
    <source>
        <dbReference type="EMBL" id="KMT21375.1"/>
    </source>
</evidence>
<comment type="caution">
    <text evidence="1">The sequence shown here is derived from an EMBL/GenBank/DDBJ whole genome shotgun (WGS) entry which is preliminary data.</text>
</comment>
<dbReference type="SUPFAM" id="SSF63380">
    <property type="entry name" value="Riboflavin synthase domain-like"/>
    <property type="match status" value="1"/>
</dbReference>
<proteinExistence type="predicted"/>
<dbReference type="Gene3D" id="2.40.30.10">
    <property type="entry name" value="Translation factors"/>
    <property type="match status" value="1"/>
</dbReference>
<dbReference type="PATRIC" id="fig|1121307.3.peg.992"/>
<reference evidence="1 2" key="1">
    <citation type="submission" date="2015-06" db="EMBL/GenBank/DDBJ databases">
        <title>Draft genome sequence of the purine-degrading Clostridium cylindrosporum HC-1 (DSM 605).</title>
        <authorList>
            <person name="Poehlein A."/>
            <person name="Schiel-Bengelsdorf B."/>
            <person name="Bengelsdorf F."/>
            <person name="Daniel R."/>
            <person name="Duerre P."/>
        </authorList>
    </citation>
    <scope>NUCLEOTIDE SEQUENCE [LARGE SCALE GENOMIC DNA]</scope>
    <source>
        <strain evidence="1 2">DSM 605</strain>
    </source>
</reference>
<sequence>MLKYVDCIDSGTEFCPCSLAERGECIICSQLRDKRFCDCLNWKGTCIYQNYIWNMERAKKAREYMEFSVLEKKFIREDIFILKVQVDSYLARELNEFGAYVFMKRPGDGDAYNTPISILDSNINDNVITTVIKVDGVKTKALKIVEDKILIKGPHYNGIQGVKNLKELENGSCLILGRGVGTAPTVLATKKMLYKNNSIYALLDKGRSDKNFSGTYFEELGCKDVEDVNFLDENGELLDDIKIKIKYILEKMNIDVVFSAGSDNFHEKILTYVYGLNKNIKFATINNTTICCGEGICGSCHIKSKKGEVIKACKQQYNPAEIFVKER</sequence>
<name>A0A0J8D5F1_CLOCY</name>
<dbReference type="AlphaFoldDB" id="A0A0J8D5F1"/>
<dbReference type="PANTHER" id="PTHR43513">
    <property type="entry name" value="DIHYDROOROTATE DEHYDROGENASE B (NAD(+)), ELECTRON TRANSFER SUBUNIT"/>
    <property type="match status" value="1"/>
</dbReference>
<dbReference type="InterPro" id="IPR050353">
    <property type="entry name" value="PyrK_electron_transfer"/>
</dbReference>
<dbReference type="NCBIfam" id="NF004470">
    <property type="entry name" value="PRK05802.1"/>
    <property type="match status" value="1"/>
</dbReference>
<organism evidence="1 2">
    <name type="scientific">Clostridium cylindrosporum DSM 605</name>
    <dbReference type="NCBI Taxonomy" id="1121307"/>
    <lineage>
        <taxon>Bacteria</taxon>
        <taxon>Bacillati</taxon>
        <taxon>Bacillota</taxon>
        <taxon>Clostridia</taxon>
        <taxon>Eubacteriales</taxon>
        <taxon>Clostridiaceae</taxon>
        <taxon>Clostridium</taxon>
    </lineage>
</organism>
<dbReference type="PROSITE" id="PS00197">
    <property type="entry name" value="2FE2S_FER_1"/>
    <property type="match status" value="1"/>
</dbReference>
<dbReference type="STRING" id="1121307.CLCY_2c01350"/>
<accession>A0A0J8D5F1</accession>
<keyword evidence="2" id="KW-1185">Reference proteome</keyword>
<gene>
    <name evidence="1" type="ORF">CLCY_2c01350</name>
</gene>
<dbReference type="OrthoDB" id="1704963at2"/>
<dbReference type="GO" id="GO:0051537">
    <property type="term" value="F:2 iron, 2 sulfur cluster binding"/>
    <property type="evidence" value="ECO:0007669"/>
    <property type="project" value="InterPro"/>
</dbReference>
<evidence type="ECO:0000313" key="2">
    <source>
        <dbReference type="Proteomes" id="UP000036756"/>
    </source>
</evidence>
<protein>
    <submittedName>
        <fullName evidence="1">Dihydroorotate dehydrogenase electron transfer subunit</fullName>
    </submittedName>
</protein>
<dbReference type="Proteomes" id="UP000036756">
    <property type="component" value="Unassembled WGS sequence"/>
</dbReference>
<dbReference type="PANTHER" id="PTHR43513:SF3">
    <property type="entry name" value="DIHYDROOROTATE DEHYDROGENASE B (NAD(+)), ELECTRON TRANSFER SUBUNIT-RELATED"/>
    <property type="match status" value="1"/>
</dbReference>
<dbReference type="InterPro" id="IPR006058">
    <property type="entry name" value="2Fe2S_fd_BS"/>
</dbReference>
<dbReference type="RefSeq" id="WP_048570817.1">
    <property type="nucleotide sequence ID" value="NZ_LFVU01000027.1"/>
</dbReference>
<dbReference type="EMBL" id="LFVU01000027">
    <property type="protein sequence ID" value="KMT21375.1"/>
    <property type="molecule type" value="Genomic_DNA"/>
</dbReference>